<proteinExistence type="predicted"/>
<keyword evidence="4" id="KW-1185">Reference proteome</keyword>
<evidence type="ECO:0000256" key="1">
    <source>
        <dbReference type="SAM" id="Coils"/>
    </source>
</evidence>
<dbReference type="RefSeq" id="WP_052376984.1">
    <property type="nucleotide sequence ID" value="NZ_CP003984.1"/>
</dbReference>
<accession>A0AAN0VHE7</accession>
<evidence type="ECO:0000256" key="2">
    <source>
        <dbReference type="SAM" id="SignalP"/>
    </source>
</evidence>
<feature type="coiled-coil region" evidence="1">
    <location>
        <begin position="38"/>
        <end position="100"/>
    </location>
</feature>
<dbReference type="GeneID" id="93367733"/>
<organism evidence="3 4">
    <name type="scientific">Planktomarina temperata RCA23</name>
    <dbReference type="NCBI Taxonomy" id="666509"/>
    <lineage>
        <taxon>Bacteria</taxon>
        <taxon>Pseudomonadati</taxon>
        <taxon>Pseudomonadota</taxon>
        <taxon>Alphaproteobacteria</taxon>
        <taxon>Rhodobacterales</taxon>
        <taxon>Paracoccaceae</taxon>
        <taxon>Planktomarina</taxon>
    </lineage>
</organism>
<keyword evidence="1" id="KW-0175">Coiled coil</keyword>
<evidence type="ECO:0000313" key="3">
    <source>
        <dbReference type="EMBL" id="AII86006.1"/>
    </source>
</evidence>
<dbReference type="PROSITE" id="PS51257">
    <property type="entry name" value="PROKAR_LIPOPROTEIN"/>
    <property type="match status" value="1"/>
</dbReference>
<evidence type="ECO:0008006" key="5">
    <source>
        <dbReference type="Google" id="ProtNLM"/>
    </source>
</evidence>
<feature type="chain" id="PRO_5042952391" description="Lipoprotein" evidence="2">
    <location>
        <begin position="22"/>
        <end position="108"/>
    </location>
</feature>
<dbReference type="Proteomes" id="UP000028680">
    <property type="component" value="Chromosome"/>
</dbReference>
<sequence length="108" mass="11579">MIKTFKWIVFAGIAASLTACASPEVVDTKQMGDDKLSCKQLAAEIQEANEFESKAQKEKGITGTNVAAAVIFWPAIIGTYSNANDAIKAAKERKEHLVALSTKKGCSM</sequence>
<gene>
    <name evidence="3" type="ORF">RCA23_c04460</name>
</gene>
<protein>
    <recommendedName>
        <fullName evidence="5">Lipoprotein</fullName>
    </recommendedName>
</protein>
<dbReference type="AlphaFoldDB" id="A0AAN0VHE7"/>
<keyword evidence="2" id="KW-0732">Signal</keyword>
<dbReference type="KEGG" id="ptp:RCA23_c04460"/>
<evidence type="ECO:0000313" key="4">
    <source>
        <dbReference type="Proteomes" id="UP000028680"/>
    </source>
</evidence>
<dbReference type="EMBL" id="CP003984">
    <property type="protein sequence ID" value="AII86006.1"/>
    <property type="molecule type" value="Genomic_DNA"/>
</dbReference>
<feature type="signal peptide" evidence="2">
    <location>
        <begin position="1"/>
        <end position="21"/>
    </location>
</feature>
<name>A0AAN0VHE7_9RHOB</name>
<reference evidence="3 4" key="1">
    <citation type="journal article" date="2014" name="ISME J.">
        <title>Adaptation of an abundant Roseobacter RCA organism to pelagic systems revealed by genomic and transcriptomic analyses.</title>
        <authorList>
            <person name="Voget S."/>
            <person name="Wemheuer B."/>
            <person name="Brinkhoff T."/>
            <person name="Vollmers J."/>
            <person name="Dietrich S."/>
            <person name="Giebel H.A."/>
            <person name="Beardsley C."/>
            <person name="Sardemann C."/>
            <person name="Bakenhus I."/>
            <person name="Billerbeck S."/>
            <person name="Daniel R."/>
            <person name="Simon M."/>
        </authorList>
    </citation>
    <scope>NUCLEOTIDE SEQUENCE [LARGE SCALE GENOMIC DNA]</scope>
    <source>
        <strain evidence="3 4">RCA23</strain>
    </source>
</reference>